<evidence type="ECO:0000256" key="2">
    <source>
        <dbReference type="ARBA" id="ARBA00022801"/>
    </source>
</evidence>
<dbReference type="CDD" id="cd03443">
    <property type="entry name" value="PaaI_thioesterase"/>
    <property type="match status" value="1"/>
</dbReference>
<dbReference type="InterPro" id="IPR003736">
    <property type="entry name" value="PAAI_dom"/>
</dbReference>
<feature type="domain" description="Thioesterase" evidence="4">
    <location>
        <begin position="50"/>
        <end position="124"/>
    </location>
</feature>
<sequence length="160" mass="17124">MVIQPGSPAQAFPVEIPFLHDLGVEFLGMGNGEAQVALNLEHRHTNSWNVTHGGIVMTLLDVVMSMAGRSLDPDARGGVTVEMKTSFLQPAGQPGGRVVAKGRAFHKSMTLCFCEGELWSGDKLVAKSMGTFKYLKRVDAAKRKDPGSRPSPGSDEALST</sequence>
<dbReference type="EMBL" id="JAAIVB010000008">
    <property type="protein sequence ID" value="NEX59716.1"/>
    <property type="molecule type" value="Genomic_DNA"/>
</dbReference>
<comment type="caution">
    <text evidence="5">The sequence shown here is derived from an EMBL/GenBank/DDBJ whole genome shotgun (WGS) entry which is preliminary data.</text>
</comment>
<protein>
    <submittedName>
        <fullName evidence="5">PaaI family thioesterase</fullName>
    </submittedName>
</protein>
<evidence type="ECO:0000259" key="4">
    <source>
        <dbReference type="Pfam" id="PF03061"/>
    </source>
</evidence>
<comment type="similarity">
    <text evidence="1">Belongs to the thioesterase PaaI family.</text>
</comment>
<organism evidence="5 6">
    <name type="scientific">Noviherbaspirillum galbum</name>
    <dbReference type="NCBI Taxonomy" id="2709383"/>
    <lineage>
        <taxon>Bacteria</taxon>
        <taxon>Pseudomonadati</taxon>
        <taxon>Pseudomonadota</taxon>
        <taxon>Betaproteobacteria</taxon>
        <taxon>Burkholderiales</taxon>
        <taxon>Oxalobacteraceae</taxon>
        <taxon>Noviherbaspirillum</taxon>
    </lineage>
</organism>
<reference evidence="5 6" key="1">
    <citation type="submission" date="2020-02" db="EMBL/GenBank/DDBJ databases">
        <authorList>
            <person name="Kim M.K."/>
        </authorList>
    </citation>
    <scope>NUCLEOTIDE SEQUENCE [LARGE SCALE GENOMIC DNA]</scope>
    <source>
        <strain evidence="5 6">17J57-3</strain>
    </source>
</reference>
<proteinExistence type="inferred from homology"/>
<dbReference type="PANTHER" id="PTHR21660:SF1">
    <property type="entry name" value="ACYL-COENZYME A THIOESTERASE 13"/>
    <property type="match status" value="1"/>
</dbReference>
<dbReference type="InterPro" id="IPR029069">
    <property type="entry name" value="HotDog_dom_sf"/>
</dbReference>
<evidence type="ECO:0000313" key="5">
    <source>
        <dbReference type="EMBL" id="NEX59716.1"/>
    </source>
</evidence>
<dbReference type="InterPro" id="IPR039298">
    <property type="entry name" value="ACOT13"/>
</dbReference>
<gene>
    <name evidence="5" type="ORF">G3574_01370</name>
</gene>
<evidence type="ECO:0000313" key="6">
    <source>
        <dbReference type="Proteomes" id="UP000482155"/>
    </source>
</evidence>
<feature type="region of interest" description="Disordered" evidence="3">
    <location>
        <begin position="140"/>
        <end position="160"/>
    </location>
</feature>
<dbReference type="Proteomes" id="UP000482155">
    <property type="component" value="Unassembled WGS sequence"/>
</dbReference>
<name>A0A6B3SM14_9BURK</name>
<evidence type="ECO:0000256" key="1">
    <source>
        <dbReference type="ARBA" id="ARBA00008324"/>
    </source>
</evidence>
<dbReference type="PANTHER" id="PTHR21660">
    <property type="entry name" value="THIOESTERASE SUPERFAMILY MEMBER-RELATED"/>
    <property type="match status" value="1"/>
</dbReference>
<dbReference type="SUPFAM" id="SSF54637">
    <property type="entry name" value="Thioesterase/thiol ester dehydrase-isomerase"/>
    <property type="match status" value="1"/>
</dbReference>
<dbReference type="Gene3D" id="3.10.129.10">
    <property type="entry name" value="Hotdog Thioesterase"/>
    <property type="match status" value="1"/>
</dbReference>
<dbReference type="GO" id="GO:0047617">
    <property type="term" value="F:fatty acyl-CoA hydrolase activity"/>
    <property type="evidence" value="ECO:0007669"/>
    <property type="project" value="InterPro"/>
</dbReference>
<dbReference type="AlphaFoldDB" id="A0A6B3SM14"/>
<dbReference type="NCBIfam" id="TIGR00369">
    <property type="entry name" value="unchar_dom_1"/>
    <property type="match status" value="1"/>
</dbReference>
<dbReference type="RefSeq" id="WP_163960132.1">
    <property type="nucleotide sequence ID" value="NZ_JAAIVB010000008.1"/>
</dbReference>
<keyword evidence="2" id="KW-0378">Hydrolase</keyword>
<keyword evidence="6" id="KW-1185">Reference proteome</keyword>
<dbReference type="InterPro" id="IPR006683">
    <property type="entry name" value="Thioestr_dom"/>
</dbReference>
<dbReference type="Pfam" id="PF03061">
    <property type="entry name" value="4HBT"/>
    <property type="match status" value="1"/>
</dbReference>
<evidence type="ECO:0000256" key="3">
    <source>
        <dbReference type="SAM" id="MobiDB-lite"/>
    </source>
</evidence>
<accession>A0A6B3SM14</accession>